<dbReference type="GO" id="GO:0005769">
    <property type="term" value="C:early endosome"/>
    <property type="evidence" value="ECO:0007669"/>
    <property type="project" value="TreeGrafter"/>
</dbReference>
<keyword evidence="3" id="KW-1185">Reference proteome</keyword>
<dbReference type="InterPro" id="IPR036179">
    <property type="entry name" value="Ig-like_dom_sf"/>
</dbReference>
<sequence length="150" mass="16368">RSESRGLRAGWCCWKSWLLPDLLLMQRSPRSRFLPSAAARVLMQPAAEVREGDAVTLTCEAARPAATYAWYKNGRQLPRGSAATLLFPSVGAEDAGAFHCQTSSGDTAAPVSLRVLLDGPWREPGRWGGWHGDMQGDGSCRMLMEHRGAL</sequence>
<dbReference type="SMART" id="SM00409">
    <property type="entry name" value="IG"/>
    <property type="match status" value="1"/>
</dbReference>
<organism evidence="2 3">
    <name type="scientific">Nothoprocta perdicaria</name>
    <name type="common">Chilean tinamou</name>
    <name type="synonym">Crypturus perdicarius</name>
    <dbReference type="NCBI Taxonomy" id="30464"/>
    <lineage>
        <taxon>Eukaryota</taxon>
        <taxon>Metazoa</taxon>
        <taxon>Chordata</taxon>
        <taxon>Craniata</taxon>
        <taxon>Vertebrata</taxon>
        <taxon>Euteleostomi</taxon>
        <taxon>Archelosauria</taxon>
        <taxon>Archosauria</taxon>
        <taxon>Dinosauria</taxon>
        <taxon>Saurischia</taxon>
        <taxon>Theropoda</taxon>
        <taxon>Coelurosauria</taxon>
        <taxon>Aves</taxon>
        <taxon>Palaeognathae</taxon>
        <taxon>Tinamiformes</taxon>
        <taxon>Tinamidae</taxon>
        <taxon>Nothoprocta</taxon>
    </lineage>
</organism>
<dbReference type="GO" id="GO:0075512">
    <property type="term" value="P:clathrin-dependent endocytosis of virus by host cell"/>
    <property type="evidence" value="ECO:0007669"/>
    <property type="project" value="TreeGrafter"/>
</dbReference>
<proteinExistence type="predicted"/>
<dbReference type="InterPro" id="IPR003598">
    <property type="entry name" value="Ig_sub2"/>
</dbReference>
<evidence type="ECO:0000313" key="3">
    <source>
        <dbReference type="Proteomes" id="UP000694420"/>
    </source>
</evidence>
<dbReference type="InterPro" id="IPR003599">
    <property type="entry name" value="Ig_sub"/>
</dbReference>
<dbReference type="Pfam" id="PF13895">
    <property type="entry name" value="Ig_2"/>
    <property type="match status" value="1"/>
</dbReference>
<dbReference type="SMART" id="SM00408">
    <property type="entry name" value="IGc2"/>
    <property type="match status" value="1"/>
</dbReference>
<dbReference type="GO" id="GO:0005770">
    <property type="term" value="C:late endosome"/>
    <property type="evidence" value="ECO:0007669"/>
    <property type="project" value="TreeGrafter"/>
</dbReference>
<name>A0A8C6ZE96_NOTPE</name>
<dbReference type="AlphaFoldDB" id="A0A8C6ZE96"/>
<evidence type="ECO:0000313" key="2">
    <source>
        <dbReference type="Ensembl" id="ENSNPEP00000011286.1"/>
    </source>
</evidence>
<dbReference type="SUPFAM" id="SSF48726">
    <property type="entry name" value="Immunoglobulin"/>
    <property type="match status" value="1"/>
</dbReference>
<dbReference type="PANTHER" id="PTHR47243">
    <property type="entry name" value="SIALOADHESIN"/>
    <property type="match status" value="1"/>
</dbReference>
<dbReference type="GO" id="GO:0005886">
    <property type="term" value="C:plasma membrane"/>
    <property type="evidence" value="ECO:0007669"/>
    <property type="project" value="TreeGrafter"/>
</dbReference>
<dbReference type="Gene3D" id="2.60.40.10">
    <property type="entry name" value="Immunoglobulins"/>
    <property type="match status" value="1"/>
</dbReference>
<dbReference type="PROSITE" id="PS50835">
    <property type="entry name" value="IG_LIKE"/>
    <property type="match status" value="1"/>
</dbReference>
<dbReference type="PANTHER" id="PTHR47243:SF1">
    <property type="entry name" value="SIALOADHESIN"/>
    <property type="match status" value="1"/>
</dbReference>
<dbReference type="InterPro" id="IPR013783">
    <property type="entry name" value="Ig-like_fold"/>
</dbReference>
<dbReference type="Proteomes" id="UP000694420">
    <property type="component" value="Unplaced"/>
</dbReference>
<feature type="domain" description="Ig-like" evidence="1">
    <location>
        <begin position="35"/>
        <end position="112"/>
    </location>
</feature>
<dbReference type="InterPro" id="IPR007110">
    <property type="entry name" value="Ig-like_dom"/>
</dbReference>
<dbReference type="Ensembl" id="ENSNPET00000011573.1">
    <property type="protein sequence ID" value="ENSNPEP00000011286.1"/>
    <property type="gene ID" value="ENSNPEG00000008475.1"/>
</dbReference>
<dbReference type="GO" id="GO:0046790">
    <property type="term" value="F:virion binding"/>
    <property type="evidence" value="ECO:0007669"/>
    <property type="project" value="TreeGrafter"/>
</dbReference>
<reference evidence="2" key="1">
    <citation type="submission" date="2025-08" db="UniProtKB">
        <authorList>
            <consortium name="Ensembl"/>
        </authorList>
    </citation>
    <scope>IDENTIFICATION</scope>
</reference>
<reference evidence="2" key="2">
    <citation type="submission" date="2025-09" db="UniProtKB">
        <authorList>
            <consortium name="Ensembl"/>
        </authorList>
    </citation>
    <scope>IDENTIFICATION</scope>
</reference>
<protein>
    <recommendedName>
        <fullName evidence="1">Ig-like domain-containing protein</fullName>
    </recommendedName>
</protein>
<accession>A0A8C6ZE96</accession>
<evidence type="ECO:0000259" key="1">
    <source>
        <dbReference type="PROSITE" id="PS50835"/>
    </source>
</evidence>